<dbReference type="InterPro" id="IPR016024">
    <property type="entry name" value="ARM-type_fold"/>
</dbReference>
<feature type="domain" description="FAT" evidence="26">
    <location>
        <begin position="1968"/>
        <end position="2592"/>
    </location>
</feature>
<comment type="catalytic activity">
    <reaction evidence="22">
        <text>L-seryl-[protein] + ATP = O-phospho-L-seryl-[protein] + ADP + H(+)</text>
        <dbReference type="Rhea" id="RHEA:17989"/>
        <dbReference type="Rhea" id="RHEA-COMP:9863"/>
        <dbReference type="Rhea" id="RHEA-COMP:11604"/>
        <dbReference type="ChEBI" id="CHEBI:15378"/>
        <dbReference type="ChEBI" id="CHEBI:29999"/>
        <dbReference type="ChEBI" id="CHEBI:30616"/>
        <dbReference type="ChEBI" id="CHEBI:83421"/>
        <dbReference type="ChEBI" id="CHEBI:456216"/>
        <dbReference type="EC" id="2.7.11.1"/>
    </reaction>
    <physiologicalReaction direction="left-to-right" evidence="22">
        <dbReference type="Rhea" id="RHEA:17990"/>
    </physiologicalReaction>
</comment>
<dbReference type="EC" id="2.7.11.1" evidence="23"/>
<evidence type="ECO:0000256" key="13">
    <source>
        <dbReference type="ARBA" id="ARBA00022840"/>
    </source>
</evidence>
<dbReference type="GO" id="GO:0010468">
    <property type="term" value="P:regulation of gene expression"/>
    <property type="evidence" value="ECO:0007669"/>
    <property type="project" value="UniProtKB-ARBA"/>
</dbReference>
<accession>A0A8B7XPM4</accession>
<keyword evidence="28" id="KW-1185">Reference proteome</keyword>
<sequence>MSEVLISIRNCCDHLDSDKVTERKKYIESLRRELNRPLVQRQLDRNTDEGRGFTWDSAFKAVSAYMLKEAEYLKKNKGASSTSINTRDRKKQEVGAVLKWFVRIANQRGKRLGCAGVVEHVLALMKDEFTATAFGVDCCSVLQKDLLRSRTYYCELTPSTWHDLLIQFCKALHSPIPGLSQDHLSRIVKSVLAGAVVQSNIRRSSMFSFFTRMVGKLRSERSATVIENIVVALNTFSLTVASDCRKQLCKLGEDSMSNLLHVWKNNSATTVKDEVVVFLRLQLRLHHPQGVLQEGKGAYAADLTIWKSHLQQLYELIFDEWRHAGSRMKLKATGSREVIFKAALVDLAADVCHQVFSASYAAVDVNQVISDSSQSPGSSRSFPQGGGGAKRRKVEPGWSVLQDMVATQGRSANVTPWLQLLRTLLHKYPNSLPEDQLQPLVSTLQQVQAESKRAEIQTWILQTLQALALCQCEHRNLPSGLRMALHTEWTKVWSCAIRTISLHTTESHGFDLLTCLLHCGIVNPDREHWRLFIADSTPPTSHSVQFLATYLRHHSLPENHVCQGSSIIGSTSAVTKGNHPLRHQLLSWLLPAEDQDESGERLHLVKLLKCLPTTLAAYVLGALTQRTTHNVPHVTPYTRSPAATVDNMEQTLQDVEMLHLRSSFDFSVEEPLKCKSIVERPAVGSSSVVSSVKQSLMQGLERVGVQVLDFNSSEATCGEALIHYANLLCKTLAVLLELGVLSEEEVAHSKLGDSLKTLLKRVTAALGNLWRKSDAAADGKAKLQSLSSLVLALEGMLTWDHSLAGQVAQGSVSWVAEMCRSITPRDLLNALFEIVEKKGKSSTSTKGSSSKTPSKDPFHDDFMDTKCDDEFEGNGKDDFDENSNLSEESATHKGCQSLLSFDALSESEHLALRAAQLLCSWAFTGTSPEGQRSSKGHSTLSTADVQGKLLEVLEQEEFDAFAAFDVQLFFTIAEAFITSSEKQDEILSRLLYVLRTVASANRKDLELCASVLSLLSRLIPFLQSDTPVVSTDLKESRDVTLCLLAAFWKLRLRQEGVYTAPVCLAIAKCMHALIVIDPTGEWTILKSKKSRERGQGDNDPTVSGEFCSLLTDSSHTVRIFMASAIQCLFCSDGKPFTKEVQNQSFDTVYQMVQRAMELQGRLSTDERTDESANRTASLLTSLSTVARCSPACEKKTVFALMQAIQLNGIEISLMKKVLQSISVSLHYSSVTVFLESHLSYLIHQWLAEKYVLPQFPHQLLACSTEVDFYRKYHRVVIPHLVSMQSLDAIHDIAGALDTDWIELLKGTFPQSIAHILPLFGHTRLAEEDTESEEYRERRIRAVSCFNALENTLGKETIDNMIQVHLDSIVVELLAMLYEPHTDDSDMARFTSATDPEPNPPFFTTYTVKATLDYLTNCHAGSRALTLVSLLAKTQDSIQKILLALHIRISKSHRAHEKHRMVLAYRLFVSLLLAELSSGLGGSWAMVLQDIIYTLVHTIREGTETGEREGFCLAWPCIDLLRAVCVTGLENCHEELGKHLHVIMGTLVPLVEKQDRVADEALSLINLLVIDNSASLSSALKYLDPLPDSPRLARAKAAQRSSKYVGGEFTLMEEVNHFLMVGSQQGGTLRVEGLKHLHHQLATRKEELSVMVQQCAEGSDRTIIQLITELVDLSGTKDGHLDSQDDMAQAVKEEAARCLGDIGAPNLSTVALQCEETERNASFATALRAFAKAPDMSRYVVIVHLLKDYLTDPNVDTVEAAADCLKTILATTSGQRCSDKYKEKNIDKLFCYLHPFRPSKKKATSKQAPRCSRASFTQTIGDPSLWQPAGGNHGDWVRSLTVALIQSGGLQDEILQLLEPICKVKVEFAEKILPYLIHDILSTSNDLYRQILSERIQAVFAGHCDSTSSSRATTPIPFADVSSSQLRQRSLQILLDVMHYLRTQERPTQSRTKSTAWDNNFWLDVNYLLAAKAAQNCRAHFTCLLFTEIWCDVQRSRQGSSAGDGSGVQTLIQPSGIDTLSSLSSQSDINVQSLLLEAYSSIGEPDGVYGCGAGRLTDTYARIHTYEHEGNWSKALSAYDLKLHSKSFQTGKQEVGVLQAMQNLGLSHILTVYLQGLRSEEVAFGPEMAQFQYEAAWRNALWDMELDNRNQTNSSGYHQSLFTALSCLRDGESESFTGALQQARLDTLHQLSHVSIESAYSVYPMLSRLQGLVELEDFGSMMLSKQQPNSVLRSWNAQLALMDNDFEFAEPTLVLRTVLLQLLLEQCNTNNHAQAYEGLVAHLKIQTEIARKAESFQIAEKALATLQALDRPAELQTNHSWWRLIEEAKVYWTRNEKTTAMHLMRALLDKISRVSTEDPIGESLHPEVLTIYGNWQAETNSDSPNVIIEQYFERAVEMYDLRDDTSLPAIESQLSLARFADSQYQNIVNYMKSSEYEDKQALMKQAKKEYEELHAMGDRISRYARTLKKQSEIDERELDSMMQDRENFLQKAVECYLKCLEFGTSDHDLRVFRVCSLWFENSSEDDINKLVQDSFERIESRKLLPLLYQLAARMTTRTQDKQLFYDVLNELIEKTARDHPHHALPIILALANANKDAVITSRRTGRLARANSMRDDASHADESRMQAARRMLVRLRSTHCNQIIADLEKLSDAYIELAYWDVSDRKKETGPVKLAPNQPLTQLRHLEHVAMPTMEIPVDASCRYENIVSIDHFEDTFKLAGGVNLPKIITCVGSDGIKRRQLVKGKDDLRQDAVMQQVFALVNRLLQRNQETRKRRLRIRRYKIVPLSQRSGLLEWCEGTMPLGEYLIGNQRTDFGAHRRYRPQDSSSMECRKKMAMAHSSSEQGKKYREYLEVMKKFQPVFRHFFLEKFPDPAVWLERRLAYTRSVATSSIVGYVVGLGDRHVQNILIDCNQAELVHIDLGVAFEQGRILPTPETVPFRLTRDVVDGMGVAGVEGVFRRCCEKTMVVMHNSQEALLTILQVLLYDPLYVWTMSPQKAMALQQRRDRNDPDASELNATTSADLTDGEAGFKGQDSSEGTEVNKVAERVVLRLRQKLQGVEEGVAMSVKGQVNRLIQEARDPKNLCRLFPGWQPWI</sequence>
<dbReference type="RefSeq" id="XP_022082002.1">
    <property type="nucleotide sequence ID" value="XM_022226310.1"/>
</dbReference>
<dbReference type="GO" id="GO:0006281">
    <property type="term" value="P:DNA repair"/>
    <property type="evidence" value="ECO:0007669"/>
    <property type="project" value="InterPro"/>
</dbReference>
<evidence type="ECO:0000256" key="11">
    <source>
        <dbReference type="ARBA" id="ARBA00022763"/>
    </source>
</evidence>
<dbReference type="InterPro" id="IPR021668">
    <property type="entry name" value="TAN"/>
</dbReference>
<dbReference type="SMART" id="SM00146">
    <property type="entry name" value="PI3Kc"/>
    <property type="match status" value="1"/>
</dbReference>
<evidence type="ECO:0000256" key="22">
    <source>
        <dbReference type="ARBA" id="ARBA00048977"/>
    </source>
</evidence>
<evidence type="ECO:0000256" key="18">
    <source>
        <dbReference type="ARBA" id="ARBA00023242"/>
    </source>
</evidence>
<dbReference type="Pfam" id="PF02259">
    <property type="entry name" value="FAT"/>
    <property type="match status" value="1"/>
</dbReference>
<dbReference type="GO" id="GO:0010557">
    <property type="term" value="P:positive regulation of macromolecule biosynthetic process"/>
    <property type="evidence" value="ECO:0007669"/>
    <property type="project" value="UniProtKB-ARBA"/>
</dbReference>
<evidence type="ECO:0000256" key="9">
    <source>
        <dbReference type="ARBA" id="ARBA00022679"/>
    </source>
</evidence>
<keyword evidence="7 23" id="KW-0723">Serine/threonine-protein kinase</keyword>
<name>A0A8B7XPM4_ACAPL</name>
<dbReference type="PANTHER" id="PTHR37079">
    <property type="entry name" value="SERINE/THREONINE-PROTEIN KINASE ATM"/>
    <property type="match status" value="1"/>
</dbReference>
<evidence type="ECO:0000256" key="17">
    <source>
        <dbReference type="ARBA" id="ARBA00023212"/>
    </source>
</evidence>
<evidence type="ECO:0000256" key="4">
    <source>
        <dbReference type="ARBA" id="ARBA00004541"/>
    </source>
</evidence>
<dbReference type="GO" id="GO:0005777">
    <property type="term" value="C:peroxisome"/>
    <property type="evidence" value="ECO:0007669"/>
    <property type="project" value="UniProtKB-SubCell"/>
</dbReference>
<evidence type="ECO:0000256" key="1">
    <source>
        <dbReference type="ARBA" id="ARBA00004123"/>
    </source>
</evidence>
<evidence type="ECO:0000256" key="5">
    <source>
        <dbReference type="ARBA" id="ARBA00010769"/>
    </source>
</evidence>
<dbReference type="InterPro" id="IPR038980">
    <property type="entry name" value="ATM_plant"/>
</dbReference>
<evidence type="ECO:0000256" key="12">
    <source>
        <dbReference type="ARBA" id="ARBA00022777"/>
    </source>
</evidence>
<keyword evidence="20" id="KW-0968">Cytoplasmic vesicle</keyword>
<dbReference type="KEGG" id="aplc:110974570"/>
<keyword evidence="11 23" id="KW-0227">DNA damage</keyword>
<keyword evidence="9 23" id="KW-0808">Transferase</keyword>
<dbReference type="Pfam" id="PF02260">
    <property type="entry name" value="FATC"/>
    <property type="match status" value="1"/>
</dbReference>
<keyword evidence="16" id="KW-0576">Peroxisome</keyword>
<evidence type="ECO:0000256" key="8">
    <source>
        <dbReference type="ARBA" id="ARBA00022553"/>
    </source>
</evidence>
<dbReference type="PROSITE" id="PS00915">
    <property type="entry name" value="PI3_4_KINASE_1"/>
    <property type="match status" value="1"/>
</dbReference>
<dbReference type="GO" id="GO:1901701">
    <property type="term" value="P:cellular response to oxygen-containing compound"/>
    <property type="evidence" value="ECO:0007669"/>
    <property type="project" value="UniProtKB-ARBA"/>
</dbReference>
<dbReference type="GO" id="GO:0007127">
    <property type="term" value="P:meiosis I"/>
    <property type="evidence" value="ECO:0007669"/>
    <property type="project" value="UniProtKB-ARBA"/>
</dbReference>
<feature type="compositionally biased region" description="Basic and acidic residues" evidence="24">
    <location>
        <begin position="853"/>
        <end position="877"/>
    </location>
</feature>
<dbReference type="InterPro" id="IPR014009">
    <property type="entry name" value="PIK_FAT"/>
</dbReference>
<dbReference type="InterPro" id="IPR000403">
    <property type="entry name" value="PI3/4_kinase_cat_dom"/>
</dbReference>
<dbReference type="SUPFAM" id="SSF48371">
    <property type="entry name" value="ARM repeat"/>
    <property type="match status" value="2"/>
</dbReference>
<feature type="domain" description="PI3K/PI4K catalytic" evidence="25">
    <location>
        <begin position="2712"/>
        <end position="3032"/>
    </location>
</feature>
<dbReference type="Pfam" id="PF11640">
    <property type="entry name" value="TAN"/>
    <property type="match status" value="1"/>
</dbReference>
<gene>
    <name evidence="29 30" type="primary">LOC110974570</name>
</gene>
<dbReference type="PROSITE" id="PS00916">
    <property type="entry name" value="PI3_4_KINASE_2"/>
    <property type="match status" value="1"/>
</dbReference>
<evidence type="ECO:0000256" key="2">
    <source>
        <dbReference type="ARBA" id="ARBA00004275"/>
    </source>
</evidence>
<evidence type="ECO:0000256" key="10">
    <source>
        <dbReference type="ARBA" id="ARBA00022741"/>
    </source>
</evidence>
<keyword evidence="13 23" id="KW-0067">ATP-binding</keyword>
<keyword evidence="17" id="KW-0206">Cytoskeleton</keyword>
<dbReference type="GO" id="GO:0042981">
    <property type="term" value="P:regulation of apoptotic process"/>
    <property type="evidence" value="ECO:0007669"/>
    <property type="project" value="UniProtKB-ARBA"/>
</dbReference>
<keyword evidence="19" id="KW-0131">Cell cycle</keyword>
<keyword evidence="18 23" id="KW-0539">Nucleus</keyword>
<dbReference type="InterPro" id="IPR044107">
    <property type="entry name" value="PIKKc_ATM"/>
</dbReference>
<dbReference type="Gene3D" id="1.10.1070.11">
    <property type="entry name" value="Phosphatidylinositol 3-/4-kinase, catalytic domain"/>
    <property type="match status" value="1"/>
</dbReference>
<organism evidence="28 29">
    <name type="scientific">Acanthaster planci</name>
    <name type="common">Crown-of-thorns starfish</name>
    <dbReference type="NCBI Taxonomy" id="133434"/>
    <lineage>
        <taxon>Eukaryota</taxon>
        <taxon>Metazoa</taxon>
        <taxon>Echinodermata</taxon>
        <taxon>Eleutherozoa</taxon>
        <taxon>Asterozoa</taxon>
        <taxon>Asteroidea</taxon>
        <taxon>Valvatacea</taxon>
        <taxon>Valvatida</taxon>
        <taxon>Acanthasteridae</taxon>
        <taxon>Acanthaster</taxon>
    </lineage>
</organism>
<dbReference type="SUPFAM" id="SSF56112">
    <property type="entry name" value="Protein kinase-like (PK-like)"/>
    <property type="match status" value="1"/>
</dbReference>
<evidence type="ECO:0000256" key="20">
    <source>
        <dbReference type="ARBA" id="ARBA00023329"/>
    </source>
</evidence>
<dbReference type="InterPro" id="IPR003152">
    <property type="entry name" value="FATC_dom"/>
</dbReference>
<evidence type="ECO:0000313" key="30">
    <source>
        <dbReference type="RefSeq" id="XP_022082002.1"/>
    </source>
</evidence>
<evidence type="ECO:0000256" key="14">
    <source>
        <dbReference type="ARBA" id="ARBA00022990"/>
    </source>
</evidence>
<dbReference type="PROSITE" id="PS50290">
    <property type="entry name" value="PI3_4_KINASE_3"/>
    <property type="match status" value="1"/>
</dbReference>
<dbReference type="GO" id="GO:1904262">
    <property type="term" value="P:negative regulation of TORC1 signaling"/>
    <property type="evidence" value="ECO:0007669"/>
    <property type="project" value="UniProtKB-ARBA"/>
</dbReference>
<keyword evidence="10 23" id="KW-0547">Nucleotide-binding</keyword>
<dbReference type="GO" id="GO:0005654">
    <property type="term" value="C:nucleoplasm"/>
    <property type="evidence" value="ECO:0007669"/>
    <property type="project" value="UniProtKB-ARBA"/>
</dbReference>
<evidence type="ECO:0000256" key="16">
    <source>
        <dbReference type="ARBA" id="ARBA00023140"/>
    </source>
</evidence>
<protein>
    <recommendedName>
        <fullName evidence="23">non-specific serine/threonine protein kinase</fullName>
        <ecNumber evidence="23">2.7.11.1</ecNumber>
    </recommendedName>
</protein>
<comment type="catalytic activity">
    <reaction evidence="21 23">
        <text>L-threonyl-[protein] + ATP = O-phospho-L-threonyl-[protein] + ADP + H(+)</text>
        <dbReference type="Rhea" id="RHEA:46608"/>
        <dbReference type="Rhea" id="RHEA-COMP:11060"/>
        <dbReference type="Rhea" id="RHEA-COMP:11605"/>
        <dbReference type="ChEBI" id="CHEBI:15378"/>
        <dbReference type="ChEBI" id="CHEBI:30013"/>
        <dbReference type="ChEBI" id="CHEBI:30616"/>
        <dbReference type="ChEBI" id="CHEBI:61977"/>
        <dbReference type="ChEBI" id="CHEBI:456216"/>
        <dbReference type="EC" id="2.7.11.1"/>
    </reaction>
</comment>
<dbReference type="PROSITE" id="PS51190">
    <property type="entry name" value="FATC"/>
    <property type="match status" value="1"/>
</dbReference>
<dbReference type="InterPro" id="IPR018936">
    <property type="entry name" value="PI3/4_kinase_CS"/>
</dbReference>
<dbReference type="Pfam" id="PF00454">
    <property type="entry name" value="PI3_PI4_kinase"/>
    <property type="match status" value="1"/>
</dbReference>
<evidence type="ECO:0000256" key="15">
    <source>
        <dbReference type="ARBA" id="ARBA00023125"/>
    </source>
</evidence>
<dbReference type="PANTHER" id="PTHR37079:SF4">
    <property type="entry name" value="SERINE_THREONINE-PROTEIN KINASE ATM"/>
    <property type="match status" value="1"/>
</dbReference>
<dbReference type="GO" id="GO:0032210">
    <property type="term" value="P:regulation of telomere maintenance via telomerase"/>
    <property type="evidence" value="ECO:0007669"/>
    <property type="project" value="UniProtKB-ARBA"/>
</dbReference>
<evidence type="ECO:0000256" key="24">
    <source>
        <dbReference type="SAM" id="MobiDB-lite"/>
    </source>
</evidence>
<keyword evidence="8" id="KW-0597">Phosphoprotein</keyword>
<evidence type="ECO:0000256" key="19">
    <source>
        <dbReference type="ARBA" id="ARBA00023306"/>
    </source>
</evidence>
<dbReference type="Gene3D" id="3.30.1010.10">
    <property type="entry name" value="Phosphatidylinositol 3-kinase Catalytic Subunit, Chain A, domain 4"/>
    <property type="match status" value="1"/>
</dbReference>
<feature type="domain" description="FATC" evidence="27">
    <location>
        <begin position="3062"/>
        <end position="3094"/>
    </location>
</feature>
<evidence type="ECO:0000256" key="6">
    <source>
        <dbReference type="ARBA" id="ARBA00022490"/>
    </source>
</evidence>
<dbReference type="GO" id="GO:0031410">
    <property type="term" value="C:cytoplasmic vesicle"/>
    <property type="evidence" value="ECO:0007669"/>
    <property type="project" value="UniProtKB-SubCell"/>
</dbReference>
<evidence type="ECO:0000256" key="3">
    <source>
        <dbReference type="ARBA" id="ARBA00004300"/>
    </source>
</evidence>
<evidence type="ECO:0000256" key="21">
    <source>
        <dbReference type="ARBA" id="ARBA00047899"/>
    </source>
</evidence>
<dbReference type="CDD" id="cd05171">
    <property type="entry name" value="PIKKc_ATM"/>
    <property type="match status" value="1"/>
</dbReference>
<evidence type="ECO:0000256" key="7">
    <source>
        <dbReference type="ARBA" id="ARBA00022527"/>
    </source>
</evidence>
<dbReference type="OrthoDB" id="381190at2759"/>
<feature type="region of interest" description="Disordered" evidence="24">
    <location>
        <begin position="3000"/>
        <end position="3038"/>
    </location>
</feature>
<dbReference type="GO" id="GO:0000077">
    <property type="term" value="P:DNA damage checkpoint signaling"/>
    <property type="evidence" value="ECO:0007669"/>
    <property type="project" value="UniProtKB-ARBA"/>
</dbReference>
<dbReference type="FunFam" id="1.10.1070.11:FF:000011">
    <property type="entry name" value="Serine-protein kinase ATM"/>
    <property type="match status" value="1"/>
</dbReference>
<dbReference type="GO" id="GO:0010212">
    <property type="term" value="P:response to ionizing radiation"/>
    <property type="evidence" value="ECO:0007669"/>
    <property type="project" value="UniProtKB-ARBA"/>
</dbReference>
<dbReference type="Proteomes" id="UP000694845">
    <property type="component" value="Unplaced"/>
</dbReference>
<evidence type="ECO:0000256" key="23">
    <source>
        <dbReference type="RuleBase" id="RU365027"/>
    </source>
</evidence>
<dbReference type="InterPro" id="IPR036940">
    <property type="entry name" value="PI3/4_kinase_cat_sf"/>
</dbReference>
<comment type="similarity">
    <text evidence="5 23">Belongs to the PI3/PI4-kinase family. ATM subfamily.</text>
</comment>
<keyword evidence="14" id="KW-0007">Acetylation</keyword>
<keyword evidence="12 23" id="KW-0418">Kinase</keyword>
<dbReference type="RefSeq" id="XP_022082001.1">
    <property type="nucleotide sequence ID" value="XM_022226309.1"/>
</dbReference>
<keyword evidence="15" id="KW-0238">DNA-binding</keyword>
<evidence type="ECO:0000313" key="28">
    <source>
        <dbReference type="Proteomes" id="UP000694845"/>
    </source>
</evidence>
<dbReference type="GO" id="GO:1904358">
    <property type="term" value="P:positive regulation of telomere maintenance via telomere lengthening"/>
    <property type="evidence" value="ECO:0007669"/>
    <property type="project" value="UniProtKB-ARBA"/>
</dbReference>
<dbReference type="FunFam" id="3.30.1010.10:FF:000015">
    <property type="entry name" value="Serine-protein kinase ATM"/>
    <property type="match status" value="1"/>
</dbReference>
<evidence type="ECO:0000313" key="29">
    <source>
        <dbReference type="RefSeq" id="XP_022082001.1"/>
    </source>
</evidence>
<dbReference type="InterPro" id="IPR011009">
    <property type="entry name" value="Kinase-like_dom_sf"/>
</dbReference>
<dbReference type="SMART" id="SM01342">
    <property type="entry name" value="TAN"/>
    <property type="match status" value="1"/>
</dbReference>
<dbReference type="GO" id="GO:0043068">
    <property type="term" value="P:positive regulation of programmed cell death"/>
    <property type="evidence" value="ECO:0007669"/>
    <property type="project" value="UniProtKB-ARBA"/>
</dbReference>
<evidence type="ECO:0000259" key="25">
    <source>
        <dbReference type="PROSITE" id="PS50290"/>
    </source>
</evidence>
<dbReference type="GO" id="GO:0005524">
    <property type="term" value="F:ATP binding"/>
    <property type="evidence" value="ECO:0007669"/>
    <property type="project" value="UniProtKB-KW"/>
</dbReference>
<feature type="compositionally biased region" description="Low complexity" evidence="24">
    <location>
        <begin position="841"/>
        <end position="852"/>
    </location>
</feature>
<dbReference type="SMART" id="SM01343">
    <property type="entry name" value="FATC"/>
    <property type="match status" value="1"/>
</dbReference>
<dbReference type="InterPro" id="IPR003151">
    <property type="entry name" value="PIK-rel_kinase_FAT"/>
</dbReference>
<reference evidence="29 30" key="1">
    <citation type="submission" date="2025-04" db="UniProtKB">
        <authorList>
            <consortium name="RefSeq"/>
        </authorList>
    </citation>
    <scope>IDENTIFICATION</scope>
</reference>
<dbReference type="GeneID" id="110974570"/>
<dbReference type="GO" id="GO:0003677">
    <property type="term" value="F:DNA binding"/>
    <property type="evidence" value="ECO:0007669"/>
    <property type="project" value="UniProtKB-KW"/>
</dbReference>
<feature type="region of interest" description="Disordered" evidence="24">
    <location>
        <begin position="370"/>
        <end position="393"/>
    </location>
</feature>
<dbReference type="GO" id="GO:0005813">
    <property type="term" value="C:centrosome"/>
    <property type="evidence" value="ECO:0007669"/>
    <property type="project" value="UniProtKB-SubCell"/>
</dbReference>
<dbReference type="PROSITE" id="PS51189">
    <property type="entry name" value="FAT"/>
    <property type="match status" value="1"/>
</dbReference>
<dbReference type="GO" id="GO:0004674">
    <property type="term" value="F:protein serine/threonine kinase activity"/>
    <property type="evidence" value="ECO:0007669"/>
    <property type="project" value="UniProtKB-KW"/>
</dbReference>
<evidence type="ECO:0000259" key="26">
    <source>
        <dbReference type="PROSITE" id="PS51189"/>
    </source>
</evidence>
<feature type="compositionally biased region" description="Low complexity" evidence="24">
    <location>
        <begin position="370"/>
        <end position="383"/>
    </location>
</feature>
<comment type="subcellular location">
    <subcellularLocation>
        <location evidence="3">Cytoplasm</location>
        <location evidence="3">Cytoskeleton</location>
        <location evidence="3">Microtubule organizing center</location>
        <location evidence="3">Centrosome</location>
    </subcellularLocation>
    <subcellularLocation>
        <location evidence="4">Cytoplasmic vesicle</location>
    </subcellularLocation>
    <subcellularLocation>
        <location evidence="1 23">Nucleus</location>
    </subcellularLocation>
    <subcellularLocation>
        <location evidence="2">Peroxisome</location>
    </subcellularLocation>
</comment>
<evidence type="ECO:0000259" key="27">
    <source>
        <dbReference type="PROSITE" id="PS51190"/>
    </source>
</evidence>
<feature type="region of interest" description="Disordered" evidence="24">
    <location>
        <begin position="841"/>
        <end position="887"/>
    </location>
</feature>
<proteinExistence type="inferred from homology"/>
<keyword evidence="6" id="KW-0963">Cytoplasm</keyword>